<dbReference type="AlphaFoldDB" id="A0A4Y2VMU9"/>
<protein>
    <submittedName>
        <fullName evidence="2">Uncharacterized protein</fullName>
    </submittedName>
</protein>
<name>A0A4Y2VMU9_ARAVE</name>
<accession>A0A4Y2VMU9</accession>
<sequence length="76" mass="8051">MTPLPPNGGCLKASLPKQSAPAAPDPFLPSSWESQIKSKIKINNLKYAQLDGARTASAIIGYPGAKKCEINSQEIV</sequence>
<feature type="region of interest" description="Disordered" evidence="1">
    <location>
        <begin position="1"/>
        <end position="28"/>
    </location>
</feature>
<evidence type="ECO:0000313" key="3">
    <source>
        <dbReference type="Proteomes" id="UP000499080"/>
    </source>
</evidence>
<dbReference type="EMBL" id="BGPR01048506">
    <property type="protein sequence ID" value="GBO25506.1"/>
    <property type="molecule type" value="Genomic_DNA"/>
</dbReference>
<proteinExistence type="predicted"/>
<reference evidence="2 3" key="1">
    <citation type="journal article" date="2019" name="Sci. Rep.">
        <title>Orb-weaving spider Araneus ventricosus genome elucidates the spidroin gene catalogue.</title>
        <authorList>
            <person name="Kono N."/>
            <person name="Nakamura H."/>
            <person name="Ohtoshi R."/>
            <person name="Moran D.A.P."/>
            <person name="Shinohara A."/>
            <person name="Yoshida Y."/>
            <person name="Fujiwara M."/>
            <person name="Mori M."/>
            <person name="Tomita M."/>
            <person name="Arakawa K."/>
        </authorList>
    </citation>
    <scope>NUCLEOTIDE SEQUENCE [LARGE SCALE GENOMIC DNA]</scope>
</reference>
<keyword evidence="3" id="KW-1185">Reference proteome</keyword>
<evidence type="ECO:0000313" key="2">
    <source>
        <dbReference type="EMBL" id="GBO25506.1"/>
    </source>
</evidence>
<comment type="caution">
    <text evidence="2">The sequence shown here is derived from an EMBL/GenBank/DDBJ whole genome shotgun (WGS) entry which is preliminary data.</text>
</comment>
<organism evidence="2 3">
    <name type="scientific">Araneus ventricosus</name>
    <name type="common">Orbweaver spider</name>
    <name type="synonym">Epeira ventricosa</name>
    <dbReference type="NCBI Taxonomy" id="182803"/>
    <lineage>
        <taxon>Eukaryota</taxon>
        <taxon>Metazoa</taxon>
        <taxon>Ecdysozoa</taxon>
        <taxon>Arthropoda</taxon>
        <taxon>Chelicerata</taxon>
        <taxon>Arachnida</taxon>
        <taxon>Araneae</taxon>
        <taxon>Araneomorphae</taxon>
        <taxon>Entelegynae</taxon>
        <taxon>Araneoidea</taxon>
        <taxon>Araneidae</taxon>
        <taxon>Araneus</taxon>
    </lineage>
</organism>
<dbReference type="Proteomes" id="UP000499080">
    <property type="component" value="Unassembled WGS sequence"/>
</dbReference>
<gene>
    <name evidence="2" type="ORF">AVEN_226727_1</name>
</gene>
<evidence type="ECO:0000256" key="1">
    <source>
        <dbReference type="SAM" id="MobiDB-lite"/>
    </source>
</evidence>